<feature type="non-terminal residue" evidence="2">
    <location>
        <position position="1"/>
    </location>
</feature>
<organism evidence="2 3">
    <name type="scientific">Ancylostoma caninum</name>
    <name type="common">Dog hookworm</name>
    <dbReference type="NCBI Taxonomy" id="29170"/>
    <lineage>
        <taxon>Eukaryota</taxon>
        <taxon>Metazoa</taxon>
        <taxon>Ecdysozoa</taxon>
        <taxon>Nematoda</taxon>
        <taxon>Chromadorea</taxon>
        <taxon>Rhabditida</taxon>
        <taxon>Rhabditina</taxon>
        <taxon>Rhabditomorpha</taxon>
        <taxon>Strongyloidea</taxon>
        <taxon>Ancylostomatidae</taxon>
        <taxon>Ancylostomatinae</taxon>
        <taxon>Ancylostoma</taxon>
    </lineage>
</organism>
<reference evidence="2 3" key="1">
    <citation type="submission" date="2014-10" db="EMBL/GenBank/DDBJ databases">
        <title>Draft genome of the hookworm Ancylostoma caninum.</title>
        <authorList>
            <person name="Mitreva M."/>
        </authorList>
    </citation>
    <scope>NUCLEOTIDE SEQUENCE [LARGE SCALE GENOMIC DNA]</scope>
    <source>
        <strain evidence="2 3">Baltimore</strain>
    </source>
</reference>
<keyword evidence="1" id="KW-0812">Transmembrane</keyword>
<dbReference type="STRING" id="29170.A0A368GTB4"/>
<protein>
    <submittedName>
        <fullName evidence="2">Uncharacterized protein</fullName>
    </submittedName>
</protein>
<gene>
    <name evidence="2" type="ORF">ANCCAN_06278</name>
</gene>
<evidence type="ECO:0000256" key="1">
    <source>
        <dbReference type="SAM" id="Phobius"/>
    </source>
</evidence>
<dbReference type="AlphaFoldDB" id="A0A368GTB4"/>
<keyword evidence="3" id="KW-1185">Reference proteome</keyword>
<proteinExistence type="predicted"/>
<keyword evidence="1" id="KW-1133">Transmembrane helix</keyword>
<keyword evidence="1" id="KW-0472">Membrane</keyword>
<name>A0A368GTB4_ANCCA</name>
<dbReference type="OrthoDB" id="6480633at2759"/>
<sequence length="213" mass="23541">LIDILKSYSRLIISPQDAKAILAAVTVWTRDHDGTTSYRISDEDLASEGYRRGSTDRQDIVTMLARSPGSCTLGPCTLQLSTNSRESDGAISHQENVLGTPEGFKDLDDSFYCARRFGDCGAQLPVFRFTKGSGSSMGASRSHQSLLYALSLFCSSSCSSSSLLVFFFLLTSTKRFFLIFLSYILFLLLEQYFSVVLLSGFQYCPFLAHASFT</sequence>
<dbReference type="Proteomes" id="UP000252519">
    <property type="component" value="Unassembled WGS sequence"/>
</dbReference>
<dbReference type="EMBL" id="JOJR01000059">
    <property type="protein sequence ID" value="RCN47612.1"/>
    <property type="molecule type" value="Genomic_DNA"/>
</dbReference>
<accession>A0A368GTB4</accession>
<feature type="transmembrane region" description="Helical" evidence="1">
    <location>
        <begin position="146"/>
        <end position="170"/>
    </location>
</feature>
<feature type="transmembrane region" description="Helical" evidence="1">
    <location>
        <begin position="176"/>
        <end position="198"/>
    </location>
</feature>
<comment type="caution">
    <text evidence="2">The sequence shown here is derived from an EMBL/GenBank/DDBJ whole genome shotgun (WGS) entry which is preliminary data.</text>
</comment>
<evidence type="ECO:0000313" key="2">
    <source>
        <dbReference type="EMBL" id="RCN47612.1"/>
    </source>
</evidence>
<evidence type="ECO:0000313" key="3">
    <source>
        <dbReference type="Proteomes" id="UP000252519"/>
    </source>
</evidence>